<evidence type="ECO:0000313" key="1">
    <source>
        <dbReference type="EMBL" id="MDF8370553.1"/>
    </source>
</evidence>
<accession>A0ABD4XHD5</accession>
<dbReference type="EMBL" id="JAANXN010000003">
    <property type="protein sequence ID" value="MDF8370553.1"/>
    <property type="molecule type" value="Genomic_DNA"/>
</dbReference>
<evidence type="ECO:0000313" key="2">
    <source>
        <dbReference type="Proteomes" id="UP001215461"/>
    </source>
</evidence>
<evidence type="ECO:0008006" key="3">
    <source>
        <dbReference type="Google" id="ProtNLM"/>
    </source>
</evidence>
<dbReference type="Proteomes" id="UP001215461">
    <property type="component" value="Unassembled WGS sequence"/>
</dbReference>
<gene>
    <name evidence="1" type="ORF">G9403_02595</name>
</gene>
<reference evidence="1 2" key="1">
    <citation type="submission" date="2020-03" db="EMBL/GenBank/DDBJ databases">
        <title>Comparative genomics of Weissella paramesenteroides.</title>
        <authorList>
            <person name="Kant R."/>
            <person name="Takala T."/>
            <person name="Saris P."/>
        </authorList>
    </citation>
    <scope>NUCLEOTIDE SEQUENCE [LARGE SCALE GENOMIC DNA]</scope>
    <source>
        <strain evidence="1 2">SJ27-4</strain>
    </source>
</reference>
<dbReference type="AlphaFoldDB" id="A0ABD4XHD5"/>
<name>A0ABD4XHD5_WEIPA</name>
<dbReference type="KEGG" id="wpa:CO680_00650"/>
<proteinExistence type="predicted"/>
<sequence>MTTEVINRWEQYEPIIGGVLKTGHIDWRNVNFDDYRQELRLLILQRLLAGDQLAPTNNSNLFRWLLWRLRDIQRSNQKYEERHDFIITPPEVVQMEQAFENTELKVIIENLLNQSVCQQKIRQLLLDFMKYPDDLVTKRCIRLEIHRMTYYRHLKLLRQMINKSYCIDFQ</sequence>
<comment type="caution">
    <text evidence="1">The sequence shown here is derived from an EMBL/GenBank/DDBJ whole genome shotgun (WGS) entry which is preliminary data.</text>
</comment>
<dbReference type="RefSeq" id="WP_002827879.1">
    <property type="nucleotide sequence ID" value="NZ_CABKOP010000012.1"/>
</dbReference>
<organism evidence="1 2">
    <name type="scientific">Weissella paramesenteroides</name>
    <name type="common">Leuconostoc paramesenteroides</name>
    <dbReference type="NCBI Taxonomy" id="1249"/>
    <lineage>
        <taxon>Bacteria</taxon>
        <taxon>Bacillati</taxon>
        <taxon>Bacillota</taxon>
        <taxon>Bacilli</taxon>
        <taxon>Lactobacillales</taxon>
        <taxon>Lactobacillaceae</taxon>
        <taxon>Weissella</taxon>
    </lineage>
</organism>
<protein>
    <recommendedName>
        <fullName evidence="3">Sigma-70 family RNA polymerase sigma factor</fullName>
    </recommendedName>
</protein>